<dbReference type="InterPro" id="IPR013373">
    <property type="entry name" value="Flagellin/pilin_N_arc"/>
</dbReference>
<sequence>MKVRRGISPVIATVIIVAVAIAISIAVAGWLFGLWGSFATGSPQIQVSAAKIIYDKGADPNSTADDQMKVSIYIVNTGSGSDKILSVGLSINNEFCDITAKFNNTTINANSSGWYDSNAIALGGASPDCNFTSVNPGDTAVVVVSFEKSGQTSVPVTITEGTVQ</sequence>
<evidence type="ECO:0000313" key="3">
    <source>
        <dbReference type="Proteomes" id="UP000016887"/>
    </source>
</evidence>
<keyword evidence="1" id="KW-0812">Transmembrane</keyword>
<dbReference type="PATRIC" id="fig|1198449.6.peg.674"/>
<dbReference type="EMBL" id="AP012489">
    <property type="protein sequence ID" value="BAN90137.1"/>
    <property type="molecule type" value="Genomic_DNA"/>
</dbReference>
<dbReference type="OrthoDB" id="383023at2157"/>
<keyword evidence="1" id="KW-0472">Membrane</keyword>
<dbReference type="GeneID" id="59657569"/>
<dbReference type="Proteomes" id="UP000016887">
    <property type="component" value="Chromosome"/>
</dbReference>
<accession>U3T9G2</accession>
<organism evidence="2 3">
    <name type="scientific">Aeropyrum camini SY1 = JCM 12091</name>
    <dbReference type="NCBI Taxonomy" id="1198449"/>
    <lineage>
        <taxon>Archaea</taxon>
        <taxon>Thermoproteota</taxon>
        <taxon>Thermoprotei</taxon>
        <taxon>Desulfurococcales</taxon>
        <taxon>Desulfurococcaceae</taxon>
        <taxon>Aeropyrum</taxon>
    </lineage>
</organism>
<name>U3T9G2_9CREN</name>
<gene>
    <name evidence="2" type="ORF">ACAM_0668</name>
</gene>
<evidence type="ECO:0000256" key="1">
    <source>
        <dbReference type="SAM" id="Phobius"/>
    </source>
</evidence>
<dbReference type="NCBIfam" id="TIGR02537">
    <property type="entry name" value="arch_flag_Nterm"/>
    <property type="match status" value="1"/>
</dbReference>
<proteinExistence type="predicted"/>
<dbReference type="RefSeq" id="WP_022541410.1">
    <property type="nucleotide sequence ID" value="NC_022521.1"/>
</dbReference>
<dbReference type="AlphaFoldDB" id="U3T9G2"/>
<dbReference type="STRING" id="1198449.ACAM_0668"/>
<protein>
    <submittedName>
        <fullName evidence="2">Uncharacterized protein</fullName>
    </submittedName>
</protein>
<keyword evidence="1" id="KW-1133">Transmembrane helix</keyword>
<evidence type="ECO:0000313" key="2">
    <source>
        <dbReference type="EMBL" id="BAN90137.1"/>
    </source>
</evidence>
<feature type="transmembrane region" description="Helical" evidence="1">
    <location>
        <begin position="12"/>
        <end position="35"/>
    </location>
</feature>
<keyword evidence="3" id="KW-1185">Reference proteome</keyword>
<dbReference type="eggNOG" id="arCOG03871">
    <property type="taxonomic scope" value="Archaea"/>
</dbReference>
<dbReference type="KEGG" id="acj:ACAM_0668"/>
<reference evidence="2 3" key="1">
    <citation type="journal article" date="2013" name="Appl. Environ. Microbiol.">
        <title>Variation of the Virus-Related Elements within Syntenic Genomes of the Hyperthermophilic Archaeon Aeropyrum.</title>
        <authorList>
            <person name="Daifuku T."/>
            <person name="Yoshida T."/>
            <person name="Kitamura T."/>
            <person name="Kawaichi S."/>
            <person name="Inoue T."/>
            <person name="Nomura K."/>
            <person name="Yoshida Y."/>
            <person name="Kuno S."/>
            <person name="Sako Y."/>
        </authorList>
    </citation>
    <scope>NUCLEOTIDE SEQUENCE [LARGE SCALE GENOMIC DNA]</scope>
    <source>
        <strain evidence="2 3">SY1</strain>
    </source>
</reference>